<gene>
    <name evidence="2" type="ORF">Q31a_57200</name>
</gene>
<feature type="region of interest" description="Disordered" evidence="1">
    <location>
        <begin position="71"/>
        <end position="91"/>
    </location>
</feature>
<reference evidence="2 3" key="1">
    <citation type="submission" date="2019-02" db="EMBL/GenBank/DDBJ databases">
        <title>Deep-cultivation of Planctomycetes and their phenomic and genomic characterization uncovers novel biology.</title>
        <authorList>
            <person name="Wiegand S."/>
            <person name="Jogler M."/>
            <person name="Boedeker C."/>
            <person name="Pinto D."/>
            <person name="Vollmers J."/>
            <person name="Rivas-Marin E."/>
            <person name="Kohn T."/>
            <person name="Peeters S.H."/>
            <person name="Heuer A."/>
            <person name="Rast P."/>
            <person name="Oberbeckmann S."/>
            <person name="Bunk B."/>
            <person name="Jeske O."/>
            <person name="Meyerdierks A."/>
            <person name="Storesund J.E."/>
            <person name="Kallscheuer N."/>
            <person name="Luecker S."/>
            <person name="Lage O.M."/>
            <person name="Pohl T."/>
            <person name="Merkel B.J."/>
            <person name="Hornburger P."/>
            <person name="Mueller R.-W."/>
            <person name="Bruemmer F."/>
            <person name="Labrenz M."/>
            <person name="Spormann A.M."/>
            <person name="Op den Camp H."/>
            <person name="Overmann J."/>
            <person name="Amann R."/>
            <person name="Jetten M.S.M."/>
            <person name="Mascher T."/>
            <person name="Medema M.H."/>
            <person name="Devos D.P."/>
            <person name="Kaster A.-K."/>
            <person name="Ovreas L."/>
            <person name="Rohde M."/>
            <person name="Galperin M.Y."/>
            <person name="Jogler C."/>
        </authorList>
    </citation>
    <scope>NUCLEOTIDE SEQUENCE [LARGE SCALE GENOMIC DNA]</scope>
    <source>
        <strain evidence="2 3">Q31a</strain>
    </source>
</reference>
<organism evidence="2 3">
    <name type="scientific">Aureliella helgolandensis</name>
    <dbReference type="NCBI Taxonomy" id="2527968"/>
    <lineage>
        <taxon>Bacteria</taxon>
        <taxon>Pseudomonadati</taxon>
        <taxon>Planctomycetota</taxon>
        <taxon>Planctomycetia</taxon>
        <taxon>Pirellulales</taxon>
        <taxon>Pirellulaceae</taxon>
        <taxon>Aureliella</taxon>
    </lineage>
</organism>
<sequence>MLLKGQGNSKQLCALFLFRFNVVEVRATKWASSELLLRVSGIFFRCWESAVALNLEGSYSSVGVFHSVAPTPTPTPTRARARARNSRSANHRFPRGSTWRLVGCLRHGPGDHATWEERHGPGDHATSGGVYRRLAGRWGALHFPATEIIPRLPSNKATTSRSSPFGVR</sequence>
<name>A0A518GFF2_9BACT</name>
<evidence type="ECO:0000313" key="3">
    <source>
        <dbReference type="Proteomes" id="UP000318017"/>
    </source>
</evidence>
<protein>
    <submittedName>
        <fullName evidence="2">Uncharacterized protein</fullName>
    </submittedName>
</protein>
<feature type="compositionally biased region" description="Basic residues" evidence="1">
    <location>
        <begin position="79"/>
        <end position="91"/>
    </location>
</feature>
<dbReference type="KEGG" id="ahel:Q31a_57200"/>
<dbReference type="Proteomes" id="UP000318017">
    <property type="component" value="Chromosome"/>
</dbReference>
<accession>A0A518GFF2</accession>
<dbReference type="AlphaFoldDB" id="A0A518GFF2"/>
<evidence type="ECO:0000313" key="2">
    <source>
        <dbReference type="EMBL" id="QDV27332.1"/>
    </source>
</evidence>
<evidence type="ECO:0000256" key="1">
    <source>
        <dbReference type="SAM" id="MobiDB-lite"/>
    </source>
</evidence>
<proteinExistence type="predicted"/>
<keyword evidence="3" id="KW-1185">Reference proteome</keyword>
<dbReference type="EMBL" id="CP036298">
    <property type="protein sequence ID" value="QDV27332.1"/>
    <property type="molecule type" value="Genomic_DNA"/>
</dbReference>